<comment type="subcellular location">
    <subcellularLocation>
        <location evidence="1">Cytoplasm</location>
    </subcellularLocation>
</comment>
<name>T0HEJ8_9SPHN</name>
<dbReference type="Gene3D" id="1.10.10.10">
    <property type="entry name" value="Winged helix-like DNA-binding domain superfamily/Winged helix DNA-binding domain"/>
    <property type="match status" value="1"/>
</dbReference>
<reference evidence="6 7" key="1">
    <citation type="journal article" date="2013" name="Genome Announc.">
        <title>Draft Genome Sequence of Sphingobium lactosutens Strain DS20T, Isolated from a Hexachlorocyclohexane Dumpsite.</title>
        <authorList>
            <person name="Kumar R."/>
            <person name="Dwivedi V."/>
            <person name="Negi V."/>
            <person name="Khurana J.P."/>
            <person name="Lal R."/>
        </authorList>
    </citation>
    <scope>NUCLEOTIDE SEQUENCE [LARGE SCALE GENOMIC DNA]</scope>
    <source>
        <strain evidence="6 7">DS20</strain>
    </source>
</reference>
<evidence type="ECO:0000256" key="4">
    <source>
        <dbReference type="ARBA" id="ARBA00022490"/>
    </source>
</evidence>
<dbReference type="Pfam" id="PF02631">
    <property type="entry name" value="RecX_HTH2"/>
    <property type="match status" value="1"/>
</dbReference>
<evidence type="ECO:0000313" key="7">
    <source>
        <dbReference type="Proteomes" id="UP000015531"/>
    </source>
</evidence>
<sequence length="183" mass="20536">MAHRPCWRDMTGKRPPPPLDEDALRDLALRHVARFATSRGKLLAYLNRKLRERGWAGERPADPQALVERFADLNYIDDAAYAVMKSASLVRRGYGARRVGEALRAAGIAEEDREQADAQTARDAWAAADRFARRKRIGPYATAPLDPKQREKAIAAFLRAGHAYALARRWVDAAPGDVMEEEE</sequence>
<dbReference type="InterPro" id="IPR036388">
    <property type="entry name" value="WH-like_DNA-bd_sf"/>
</dbReference>
<dbReference type="InterPro" id="IPR053924">
    <property type="entry name" value="RecX_HTH_2nd"/>
</dbReference>
<dbReference type="eggNOG" id="COG2137">
    <property type="taxonomic scope" value="Bacteria"/>
</dbReference>
<dbReference type="GO" id="GO:0005737">
    <property type="term" value="C:cytoplasm"/>
    <property type="evidence" value="ECO:0007669"/>
    <property type="project" value="UniProtKB-SubCell"/>
</dbReference>
<gene>
    <name evidence="6" type="ORF">RLDS_26540</name>
</gene>
<comment type="caution">
    <text evidence="6">The sequence shown here is derived from an EMBL/GenBank/DDBJ whole genome shotgun (WGS) entry which is preliminary data.</text>
</comment>
<accession>T0HEJ8</accession>
<dbReference type="AlphaFoldDB" id="T0HEJ8"/>
<feature type="domain" description="RecX second three-helical" evidence="5">
    <location>
        <begin position="77"/>
        <end position="116"/>
    </location>
</feature>
<comment type="similarity">
    <text evidence="2">Belongs to the RecX family.</text>
</comment>
<keyword evidence="7" id="KW-1185">Reference proteome</keyword>
<evidence type="ECO:0000256" key="2">
    <source>
        <dbReference type="ARBA" id="ARBA00009695"/>
    </source>
</evidence>
<dbReference type="EMBL" id="ATDP01000110">
    <property type="protein sequence ID" value="EQB10543.1"/>
    <property type="molecule type" value="Genomic_DNA"/>
</dbReference>
<evidence type="ECO:0000259" key="5">
    <source>
        <dbReference type="Pfam" id="PF02631"/>
    </source>
</evidence>
<protein>
    <recommendedName>
        <fullName evidence="3">Regulatory protein RecX</fullName>
    </recommendedName>
</protein>
<evidence type="ECO:0000256" key="3">
    <source>
        <dbReference type="ARBA" id="ARBA00018111"/>
    </source>
</evidence>
<proteinExistence type="inferred from homology"/>
<dbReference type="PATRIC" id="fig|1331060.3.peg.5158"/>
<evidence type="ECO:0000256" key="1">
    <source>
        <dbReference type="ARBA" id="ARBA00004496"/>
    </source>
</evidence>
<keyword evidence="4" id="KW-0963">Cytoplasm</keyword>
<organism evidence="6 7">
    <name type="scientific">Sphingobium lactosutens DS20</name>
    <dbReference type="NCBI Taxonomy" id="1331060"/>
    <lineage>
        <taxon>Bacteria</taxon>
        <taxon>Pseudomonadati</taxon>
        <taxon>Pseudomonadota</taxon>
        <taxon>Alphaproteobacteria</taxon>
        <taxon>Sphingomonadales</taxon>
        <taxon>Sphingomonadaceae</taxon>
        <taxon>Sphingobium</taxon>
    </lineage>
</organism>
<dbReference type="Proteomes" id="UP000015531">
    <property type="component" value="Unassembled WGS sequence"/>
</dbReference>
<evidence type="ECO:0000313" key="6">
    <source>
        <dbReference type="EMBL" id="EQB10543.1"/>
    </source>
</evidence>